<dbReference type="HOGENOM" id="CLU_489089_0_0_7"/>
<reference evidence="2 3" key="1">
    <citation type="journal article" date="2007" name="Proc. Natl. Acad. Sci. U.S.A.">
        <title>The genome of Syntrophus aciditrophicus: life at the thermodynamic limit of microbial growth.</title>
        <authorList>
            <person name="McInerney M.J."/>
            <person name="Rohlin L."/>
            <person name="Mouttaki H."/>
            <person name="Kim U."/>
            <person name="Krupp R.S."/>
            <person name="Rios-Hernandez L."/>
            <person name="Sieber J."/>
            <person name="Struchtemeyer C.G."/>
            <person name="Bhattacharyya A."/>
            <person name="Campbell J.W."/>
            <person name="Gunsalus R.P."/>
        </authorList>
    </citation>
    <scope>NUCLEOTIDE SEQUENCE [LARGE SCALE GENOMIC DNA]</scope>
    <source>
        <strain evidence="2 3">SB</strain>
    </source>
</reference>
<dbReference type="OrthoDB" id="5469006at2"/>
<dbReference type="Gene3D" id="3.10.350.10">
    <property type="entry name" value="LysM domain"/>
    <property type="match status" value="2"/>
</dbReference>
<proteinExistence type="predicted"/>
<dbReference type="CDD" id="cd00118">
    <property type="entry name" value="LysM"/>
    <property type="match status" value="2"/>
</dbReference>
<evidence type="ECO:0000313" key="3">
    <source>
        <dbReference type="Proteomes" id="UP000001933"/>
    </source>
</evidence>
<keyword evidence="3" id="KW-1185">Reference proteome</keyword>
<dbReference type="eggNOG" id="COG1388">
    <property type="taxonomic scope" value="Bacteria"/>
</dbReference>
<dbReference type="InterPro" id="IPR052196">
    <property type="entry name" value="Bact_Kbp"/>
</dbReference>
<dbReference type="STRING" id="56780.SYN_01418"/>
<dbReference type="PANTHER" id="PTHR34700">
    <property type="entry name" value="POTASSIUM BINDING PROTEIN KBP"/>
    <property type="match status" value="1"/>
</dbReference>
<dbReference type="InterPro" id="IPR036779">
    <property type="entry name" value="LysM_dom_sf"/>
</dbReference>
<evidence type="ECO:0000313" key="2">
    <source>
        <dbReference type="EMBL" id="ABC77789.1"/>
    </source>
</evidence>
<feature type="domain" description="LysM" evidence="1">
    <location>
        <begin position="47"/>
        <end position="96"/>
    </location>
</feature>
<dbReference type="InParanoid" id="Q2LUM9"/>
<evidence type="ECO:0000259" key="1">
    <source>
        <dbReference type="PROSITE" id="PS51782"/>
    </source>
</evidence>
<feature type="domain" description="LysM" evidence="1">
    <location>
        <begin position="118"/>
        <end position="171"/>
    </location>
</feature>
<dbReference type="KEGG" id="sat:SYN_01418"/>
<protein>
    <submittedName>
        <fullName evidence="2">LysM domain protein</fullName>
    </submittedName>
</protein>
<dbReference type="SUPFAM" id="SSF54106">
    <property type="entry name" value="LysM domain"/>
    <property type="match status" value="1"/>
</dbReference>
<dbReference type="RefSeq" id="WP_011417810.1">
    <property type="nucleotide sequence ID" value="NC_007759.1"/>
</dbReference>
<dbReference type="Pfam" id="PF01476">
    <property type="entry name" value="LysM"/>
    <property type="match status" value="2"/>
</dbReference>
<dbReference type="SMART" id="SM00257">
    <property type="entry name" value="LysM"/>
    <property type="match status" value="2"/>
</dbReference>
<dbReference type="EMBL" id="CP000252">
    <property type="protein sequence ID" value="ABC77789.1"/>
    <property type="molecule type" value="Genomic_DNA"/>
</dbReference>
<dbReference type="PROSITE" id="PS51782">
    <property type="entry name" value="LYSM"/>
    <property type="match status" value="2"/>
</dbReference>
<accession>Q2LUM9</accession>
<organism evidence="2 3">
    <name type="scientific">Syntrophus aciditrophicus (strain SB)</name>
    <dbReference type="NCBI Taxonomy" id="56780"/>
    <lineage>
        <taxon>Bacteria</taxon>
        <taxon>Pseudomonadati</taxon>
        <taxon>Thermodesulfobacteriota</taxon>
        <taxon>Syntrophia</taxon>
        <taxon>Syntrophales</taxon>
        <taxon>Syntrophaceae</taxon>
        <taxon>Syntrophus</taxon>
    </lineage>
</organism>
<dbReference type="AlphaFoldDB" id="Q2LUM9"/>
<dbReference type="InterPro" id="IPR018392">
    <property type="entry name" value="LysM"/>
</dbReference>
<sequence>MKKSCSFLWFFSVWTVLTLFPLSRSEAREDTAHLNLRKTAIYGGNVEKYVVQRGDSIDKIAQKFIGKSSRRYLVIKQLNPQLKNLNRIYPGQPLVLPGRVSAEKEAVSSASPTEEKVVSYQVKKGDSVTRILKRQLHVKMVDLPEALRLVQQLNPGISDLNRIRTGQTILLPAADVINSPPGIASPENPESNSSKIETERKLLVPPQKEMNLLRQLISRSHGTLISRGNYFIPLPETGRMTLDCSAMPIVEFDDGSTVVLDFADRVPASLQKLIEMNWKNYHIVKVRSSWDIFLIFQSAINASASYTASKCLNPLMLEKKPQVMIDLDWLVTKKKPVENKPRFHGIILASDKSQLLPARFHQYAWRSGYELTQILNGEVSYNSSATQSSPVFEVPSLAADNPMDFTFNLLVQLGYSPLKNQEVELFDKAGDGFHLSVKADILLRTAERELLISSKKLSKELVEILSRRQKEVVIIDSALSRNEVLSRIMSVLHTPFSSGQYKFSIAAKDGSKAILTISLPAFRIDRQTGPLYLIDYDLDGNLYTLLHETWKLEIARY</sequence>
<name>Q2LUM9_SYNAS</name>
<gene>
    <name evidence="2" type="ORF">SYN_01418</name>
</gene>
<dbReference type="Proteomes" id="UP000001933">
    <property type="component" value="Chromosome"/>
</dbReference>
<dbReference type="PANTHER" id="PTHR34700:SF4">
    <property type="entry name" value="PHAGE-LIKE ELEMENT PBSX PROTEIN XKDP"/>
    <property type="match status" value="1"/>
</dbReference>